<evidence type="ECO:0000259" key="6">
    <source>
        <dbReference type="Pfam" id="PF25772"/>
    </source>
</evidence>
<reference evidence="7" key="1">
    <citation type="submission" date="2022-03" db="EMBL/GenBank/DDBJ databases">
        <authorList>
            <person name="Tunstrom K."/>
        </authorList>
    </citation>
    <scope>NUCLEOTIDE SEQUENCE</scope>
</reference>
<dbReference type="Pfam" id="PF25772">
    <property type="entry name" value="HEAT_RRP12_N"/>
    <property type="match status" value="1"/>
</dbReference>
<keyword evidence="3" id="KW-0539">Nucleus</keyword>
<dbReference type="Proteomes" id="UP001153954">
    <property type="component" value="Unassembled WGS sequence"/>
</dbReference>
<feature type="region of interest" description="Disordered" evidence="4">
    <location>
        <begin position="1417"/>
        <end position="1473"/>
    </location>
</feature>
<dbReference type="PANTHER" id="PTHR48287">
    <property type="entry name" value="ARM REPEAT SUPERFAMILY PROTEIN"/>
    <property type="match status" value="1"/>
</dbReference>
<dbReference type="EMBL" id="CAKOGL010000013">
    <property type="protein sequence ID" value="CAH2093471.1"/>
    <property type="molecule type" value="Genomic_DNA"/>
</dbReference>
<feature type="domain" description="RRP12 N-terminal HEAT" evidence="6">
    <location>
        <begin position="140"/>
        <end position="388"/>
    </location>
</feature>
<feature type="compositionally biased region" description="Basic and acidic residues" evidence="4">
    <location>
        <begin position="1423"/>
        <end position="1453"/>
    </location>
</feature>
<gene>
    <name evidence="7" type="ORF">EEDITHA_LOCUS9135</name>
</gene>
<dbReference type="SUPFAM" id="SSF48371">
    <property type="entry name" value="ARM repeat"/>
    <property type="match status" value="2"/>
</dbReference>
<dbReference type="Pfam" id="PF08161">
    <property type="entry name" value="RRP12_HEAT"/>
    <property type="match status" value="1"/>
</dbReference>
<feature type="compositionally biased region" description="Basic and acidic residues" evidence="4">
    <location>
        <begin position="1501"/>
        <end position="1510"/>
    </location>
</feature>
<feature type="domain" description="RRP12 HEAT" evidence="5">
    <location>
        <begin position="768"/>
        <end position="1034"/>
    </location>
</feature>
<evidence type="ECO:0000256" key="3">
    <source>
        <dbReference type="ARBA" id="ARBA00023242"/>
    </source>
</evidence>
<dbReference type="GO" id="GO:0005634">
    <property type="term" value="C:nucleus"/>
    <property type="evidence" value="ECO:0007669"/>
    <property type="project" value="UniProtKB-SubCell"/>
</dbReference>
<evidence type="ECO:0000313" key="7">
    <source>
        <dbReference type="EMBL" id="CAH2093471.1"/>
    </source>
</evidence>
<dbReference type="InterPro" id="IPR016024">
    <property type="entry name" value="ARM-type_fold"/>
</dbReference>
<evidence type="ECO:0000313" key="8">
    <source>
        <dbReference type="Proteomes" id="UP001153954"/>
    </source>
</evidence>
<feature type="compositionally biased region" description="Polar residues" evidence="4">
    <location>
        <begin position="19"/>
        <end position="29"/>
    </location>
</feature>
<evidence type="ECO:0000256" key="2">
    <source>
        <dbReference type="ARBA" id="ARBA00007690"/>
    </source>
</evidence>
<comment type="similarity">
    <text evidence="2">Belongs to the RRP12 family.</text>
</comment>
<evidence type="ECO:0000256" key="4">
    <source>
        <dbReference type="SAM" id="MobiDB-lite"/>
    </source>
</evidence>
<feature type="region of interest" description="Disordered" evidence="4">
    <location>
        <begin position="1"/>
        <end position="38"/>
    </location>
</feature>
<organism evidence="7 8">
    <name type="scientific">Euphydryas editha</name>
    <name type="common">Edith's checkerspot</name>
    <dbReference type="NCBI Taxonomy" id="104508"/>
    <lineage>
        <taxon>Eukaryota</taxon>
        <taxon>Metazoa</taxon>
        <taxon>Ecdysozoa</taxon>
        <taxon>Arthropoda</taxon>
        <taxon>Hexapoda</taxon>
        <taxon>Insecta</taxon>
        <taxon>Pterygota</taxon>
        <taxon>Neoptera</taxon>
        <taxon>Endopterygota</taxon>
        <taxon>Lepidoptera</taxon>
        <taxon>Glossata</taxon>
        <taxon>Ditrysia</taxon>
        <taxon>Papilionoidea</taxon>
        <taxon>Nymphalidae</taxon>
        <taxon>Nymphalinae</taxon>
        <taxon>Euphydryas</taxon>
    </lineage>
</organism>
<dbReference type="InterPro" id="IPR012978">
    <property type="entry name" value="HEAT_RRP12"/>
</dbReference>
<dbReference type="PANTHER" id="PTHR48287:SF1">
    <property type="entry name" value="ARM REPEAT SUPERFAMILY PROTEIN"/>
    <property type="match status" value="1"/>
</dbReference>
<name>A0AAU9U676_EUPED</name>
<keyword evidence="8" id="KW-1185">Reference proteome</keyword>
<dbReference type="InterPro" id="IPR057860">
    <property type="entry name" value="HEAT_RRP12_N"/>
</dbReference>
<protein>
    <recommendedName>
        <fullName evidence="9">RRP12-like protein</fullName>
    </recommendedName>
</protein>
<dbReference type="Gene3D" id="1.25.10.10">
    <property type="entry name" value="Leucine-rich Repeat Variant"/>
    <property type="match status" value="1"/>
</dbReference>
<sequence>MGKFRSKLKGQTKGKRWQKGQSSNSNPKTQKYREMAKSRFFQENLSNSGLTQQAVLKHDAMMTYGHSTGKQKSEAENELTIAKEFENMSVHGSKAEEEGSESEYSVSTKSGTYKTFQTFASDWSQCSNISFSKLLTKFDPNNPVHKDMLAVLAAVTEAIKEEGGKESTTEYFAALMQTLKSSEGEESLVPILSLLAMGIKSVPQGVLRKLFSDSATIFTDVLENNAQSENGMLLRSTIGCLSVLLRAQEYALWGDSSTMRVFESVLAFSLHSKPKVRKAAQHAVTAILRGSCFMIPSDNQNIKVPKLHPAANRVAEFCLDQIKPEALLSGHRTVLHTLTMLRDILPVFSKENIKSVCESILSLMTHNSVYIKTCCLHTLHALLSAPRAHSHASGALCVRLARALLAARPAARDAQVAAWAAVLQQAYCCLAGWPPGPPCCSRPTAVSPGEYWSPQPRERRAVRAAGARAAGGAPGRARRAGGRLGRRAAAGLLLSRRVSTGRHSHASGALCVRLARALLAARPAARDAQVAAWAAVLQQAYCCLAGWPPGPPCCSRPTAVSPGEYWSPQPRERRAVRAAGARAAGGAPGRARRAGGRLGRRAAAGLLLSRRVSTGRHSHASGALCVRLARALLAARPAARDAQVAAWAAVLQQAYCCLAGHASGALCVRLARALLAARPAARDAQVAAWAAVLQQAYCCLAGHASGALCVRLARALLAARPAARDAQVAAWAAVLQQAYCCLAGLDLILCIPNLSMFVNICVSELWLSDVADVNSASTNALKAILIDCVKPAIESDECLIKHKSHIDNIFKTIGTGLDNPFNQAIKHVILTIAVCLEIGNEKVAYAMAPLLKKLNDRRESHNFNNQKEAEYATGAAVKSLGPEFVLKVIPLRDGDNINLERSWLLPVLKEKITNSNLKFFATEILELATFCRKKSREFAEKKETALSHTYELLCNQFWSLLPSFCNNPKDIKDNFKILARVLGNVLKDSPEFRLSIMQALRKLIACSEDNEDDRNELARFAKNYLPILLNIYMTPAKGSSAEGQRLAALETIQVYLTISDQKLREELFTNALQQLEASVDNHFQRESILDVIRILVLYQNSEQIANLFEKWIFPLCETVLENPKKFKKSKKEKMDIDETNAESKEKKAQMRYKDKVKLLEMEHKKAYRILEEIFKSDKDSCKEFLSNNYKKIKKLLMTSLNKVADSSKAARLRCIEHLINISPNLNAESKLIKSAIAESVISTKDINSKCRQWAFSVINTIGNVLKNQDGGMQAFIKLLLAGVSAPLPRISSATLRAVASALFTFSEDMGLETVQGLLETVTERMLTNNREIVSAAMSFLKVYTKVLPTDVLAGSLPLIFKTLSSMSDDCKRHTRMEIGYFLSRMMRKFGAEFIEKLIPDNDVVMLKRLRNIRKMDNRKKRMKDGQREEEKDSDLEDIKGTSKTLEDILKDSDSDMEYLEEERPKVKAKGRNKTWIQDDPENIVDLADVSSARNITATDPTQKKRTIEEKKKKKDGGFKTAPDGRLLITDDASDDDDDEPRPSGDIDSDTDDTDNEESSKPSKLLKPGVKRRYDDILSIKSGKSNRSRASTAVVSKYKAGGKGIHRPLGSAASVASTVGTEYKSKKAKGDIKKKGKPEPYAYLPISRKNLNKRKKAVTSRQFKGIVKSKTKNVRRITKKNK</sequence>
<dbReference type="InterPro" id="IPR011989">
    <property type="entry name" value="ARM-like"/>
</dbReference>
<proteinExistence type="inferred from homology"/>
<dbReference type="InterPro" id="IPR052087">
    <property type="entry name" value="RRP12"/>
</dbReference>
<comment type="caution">
    <text evidence="7">The sequence shown here is derived from an EMBL/GenBank/DDBJ whole genome shotgun (WGS) entry which is preliminary data.</text>
</comment>
<feature type="region of interest" description="Disordered" evidence="4">
    <location>
        <begin position="1494"/>
        <end position="1571"/>
    </location>
</feature>
<evidence type="ECO:0008006" key="9">
    <source>
        <dbReference type="Google" id="ProtNLM"/>
    </source>
</evidence>
<feature type="compositionally biased region" description="Acidic residues" evidence="4">
    <location>
        <begin position="1546"/>
        <end position="1556"/>
    </location>
</feature>
<feature type="compositionally biased region" description="Basic residues" evidence="4">
    <location>
        <begin position="1"/>
        <end position="18"/>
    </location>
</feature>
<accession>A0AAU9U676</accession>
<evidence type="ECO:0000256" key="1">
    <source>
        <dbReference type="ARBA" id="ARBA00004123"/>
    </source>
</evidence>
<comment type="subcellular location">
    <subcellularLocation>
        <location evidence="1">Nucleus</location>
    </subcellularLocation>
</comment>
<evidence type="ECO:0000259" key="5">
    <source>
        <dbReference type="Pfam" id="PF08161"/>
    </source>
</evidence>